<comment type="caution">
    <text evidence="2">The sequence shown here is derived from an EMBL/GenBank/DDBJ whole genome shotgun (WGS) entry which is preliminary data.</text>
</comment>
<evidence type="ECO:0000313" key="3">
    <source>
        <dbReference type="Proteomes" id="UP001500713"/>
    </source>
</evidence>
<keyword evidence="1" id="KW-0472">Membrane</keyword>
<gene>
    <name evidence="2" type="ORF">GCM10009096_15650</name>
</gene>
<feature type="transmembrane region" description="Helical" evidence="1">
    <location>
        <begin position="23"/>
        <end position="42"/>
    </location>
</feature>
<dbReference type="RefSeq" id="WP_229955918.1">
    <property type="nucleotide sequence ID" value="NZ_BAAAEM010000002.1"/>
</dbReference>
<sequence length="143" mass="16216">MSDHSDGAGDLPEAKIPPSMKRYFWRLGIFMTAYMVILIWGLSLKNSANPPEGLFVYALAILTALPMCGVFWTVFRLLVEMEDEYQRFLVAKQIMLATAITLCAATIWQFLNVYELMTDGPQWFGVIWLVTFGIAGGIVRWRA</sequence>
<keyword evidence="1" id="KW-1133">Transmembrane helix</keyword>
<evidence type="ECO:0000313" key="2">
    <source>
        <dbReference type="EMBL" id="GAA0474927.1"/>
    </source>
</evidence>
<reference evidence="3" key="1">
    <citation type="journal article" date="2019" name="Int. J. Syst. Evol. Microbiol.">
        <title>The Global Catalogue of Microorganisms (GCM) 10K type strain sequencing project: providing services to taxonomists for standard genome sequencing and annotation.</title>
        <authorList>
            <consortium name="The Broad Institute Genomics Platform"/>
            <consortium name="The Broad Institute Genome Sequencing Center for Infectious Disease"/>
            <person name="Wu L."/>
            <person name="Ma J."/>
        </authorList>
    </citation>
    <scope>NUCLEOTIDE SEQUENCE [LARGE SCALE GENOMIC DNA]</scope>
    <source>
        <strain evidence="3">JCM 14162</strain>
    </source>
</reference>
<dbReference type="Proteomes" id="UP001500713">
    <property type="component" value="Unassembled WGS sequence"/>
</dbReference>
<evidence type="ECO:0000256" key="1">
    <source>
        <dbReference type="SAM" id="Phobius"/>
    </source>
</evidence>
<feature type="transmembrane region" description="Helical" evidence="1">
    <location>
        <begin position="90"/>
        <end position="111"/>
    </location>
</feature>
<dbReference type="EMBL" id="BAAAEM010000002">
    <property type="protein sequence ID" value="GAA0474927.1"/>
    <property type="molecule type" value="Genomic_DNA"/>
</dbReference>
<feature type="transmembrane region" description="Helical" evidence="1">
    <location>
        <begin position="123"/>
        <end position="141"/>
    </location>
</feature>
<keyword evidence="3" id="KW-1185">Reference proteome</keyword>
<keyword evidence="1" id="KW-0812">Transmembrane</keyword>
<organism evidence="2 3">
    <name type="scientific">Parasphingorhabdus litoris</name>
    <dbReference type="NCBI Taxonomy" id="394733"/>
    <lineage>
        <taxon>Bacteria</taxon>
        <taxon>Pseudomonadati</taxon>
        <taxon>Pseudomonadota</taxon>
        <taxon>Alphaproteobacteria</taxon>
        <taxon>Sphingomonadales</taxon>
        <taxon>Sphingomonadaceae</taxon>
        <taxon>Parasphingorhabdus</taxon>
    </lineage>
</organism>
<proteinExistence type="predicted"/>
<feature type="transmembrane region" description="Helical" evidence="1">
    <location>
        <begin position="54"/>
        <end position="78"/>
    </location>
</feature>
<protein>
    <recommendedName>
        <fullName evidence="4">DUF2178 domain-containing protein</fullName>
    </recommendedName>
</protein>
<name>A0ABP3KAG0_9SPHN</name>
<accession>A0ABP3KAG0</accession>
<evidence type="ECO:0008006" key="4">
    <source>
        <dbReference type="Google" id="ProtNLM"/>
    </source>
</evidence>